<dbReference type="SUPFAM" id="SSF48452">
    <property type="entry name" value="TPR-like"/>
    <property type="match status" value="1"/>
</dbReference>
<dbReference type="Pfam" id="PF13432">
    <property type="entry name" value="TPR_16"/>
    <property type="match status" value="1"/>
</dbReference>
<proteinExistence type="predicted"/>
<reference evidence="1" key="1">
    <citation type="submission" date="2019-08" db="EMBL/GenBank/DDBJ databases">
        <authorList>
            <person name="Kucharzyk K."/>
            <person name="Murdoch R.W."/>
            <person name="Higgins S."/>
            <person name="Loffler F."/>
        </authorList>
    </citation>
    <scope>NUCLEOTIDE SEQUENCE</scope>
</reference>
<comment type="caution">
    <text evidence="1">The sequence shown here is derived from an EMBL/GenBank/DDBJ whole genome shotgun (WGS) entry which is preliminary data.</text>
</comment>
<evidence type="ECO:0000313" key="1">
    <source>
        <dbReference type="EMBL" id="MPM16553.1"/>
    </source>
</evidence>
<dbReference type="AlphaFoldDB" id="A0A644XQM2"/>
<sequence length="506" mass="57615">MKSLLFTCLIMSFLSMSAQTFPYRSELKVPLTKADKNNLIKDAEKSYLFAGNLSFNISESDLSLQSYKPDSTWFTVDQAISFILKELQTADSNDSIDLYYKLGQFYSEKGDLESMNESRVNAYNILKKLLDQETVSAITLQQAGYFAYWYNQDLNQAFSFYAGAWERDQSDSTSIKMLINMLYMNRYFDKADSLISVAQKAFPGSVVPMLFKMQMESIRMFDKYMDQPEKLSALCLDEVANIGFINEMRTNAADERQKLLSYLLEEYLLVMKYSENIAGDTLKPLATCDVNRIDEMRKAYEKSYKKNSGIPDYTLSNAIGWTYAVEKKTDKAVKYFSRAISDIHKLGGTYLKTRASINNSLMAMQYLNGDTTAATATTQRLIAAHDSTGINASDYLMLATLYLRTGQYEKALAECENGAKYHCDEATRCRIQAICYFRTGRSKEAFEQLDKAIAADKNGFNNYAVYGLILLADDKTAEAIKYLEAAWYIDNNDKTLNRLLGLYFVK</sequence>
<dbReference type="EMBL" id="VSSQ01002633">
    <property type="protein sequence ID" value="MPM16553.1"/>
    <property type="molecule type" value="Genomic_DNA"/>
</dbReference>
<gene>
    <name evidence="1" type="ORF">SDC9_62934</name>
</gene>
<protein>
    <recommendedName>
        <fullName evidence="2">Beta-barrel assembly-enhancing protease</fullName>
    </recommendedName>
</protein>
<dbReference type="InterPro" id="IPR011990">
    <property type="entry name" value="TPR-like_helical_dom_sf"/>
</dbReference>
<name>A0A644XQM2_9ZZZZ</name>
<evidence type="ECO:0008006" key="2">
    <source>
        <dbReference type="Google" id="ProtNLM"/>
    </source>
</evidence>
<dbReference type="Gene3D" id="1.25.40.10">
    <property type="entry name" value="Tetratricopeptide repeat domain"/>
    <property type="match status" value="3"/>
</dbReference>
<organism evidence="1">
    <name type="scientific">bioreactor metagenome</name>
    <dbReference type="NCBI Taxonomy" id="1076179"/>
    <lineage>
        <taxon>unclassified sequences</taxon>
        <taxon>metagenomes</taxon>
        <taxon>ecological metagenomes</taxon>
    </lineage>
</organism>
<accession>A0A644XQM2</accession>
<dbReference type="SUPFAM" id="SSF81901">
    <property type="entry name" value="HCP-like"/>
    <property type="match status" value="1"/>
</dbReference>